<dbReference type="AlphaFoldDB" id="A0A2H4TT77"/>
<gene>
    <name evidence="1" type="ORF">CV83915_02443</name>
</gene>
<evidence type="ECO:0000313" key="2">
    <source>
        <dbReference type="Proteomes" id="UP000236551"/>
    </source>
</evidence>
<name>A0A2H4TT77_ECOLX</name>
<protein>
    <submittedName>
        <fullName evidence="1">Uncharacterized protein</fullName>
    </submittedName>
</protein>
<accession>A0A2H4TT77</accession>
<proteinExistence type="predicted"/>
<reference evidence="1 2" key="1">
    <citation type="submission" date="2017-11" db="EMBL/GenBank/DDBJ databases">
        <title>Escherichia coli CV839-15 Genome sequencing and assembly.</title>
        <authorList>
            <person name="Li Z."/>
            <person name="Song N."/>
            <person name="Li W."/>
            <person name="Philip H.R."/>
            <person name="Bu Z."/>
            <person name="Siguo L."/>
        </authorList>
    </citation>
    <scope>NUCLEOTIDE SEQUENCE [LARGE SCALE GENOMIC DNA]</scope>
    <source>
        <strain evidence="1 2">CV839-15</strain>
    </source>
</reference>
<sequence length="49" mass="5538">MRYPHAVLRFGDSFMQVAKVLNLHGRALHVLQTRFTAALYPFPIIVLGA</sequence>
<evidence type="ECO:0000313" key="1">
    <source>
        <dbReference type="EMBL" id="ATZ32754.1"/>
    </source>
</evidence>
<organism evidence="1 2">
    <name type="scientific">Escherichia coli</name>
    <dbReference type="NCBI Taxonomy" id="562"/>
    <lineage>
        <taxon>Bacteria</taxon>
        <taxon>Pseudomonadati</taxon>
        <taxon>Pseudomonadota</taxon>
        <taxon>Gammaproteobacteria</taxon>
        <taxon>Enterobacterales</taxon>
        <taxon>Enterobacteriaceae</taxon>
        <taxon>Escherichia</taxon>
    </lineage>
</organism>
<dbReference type="Proteomes" id="UP000236551">
    <property type="component" value="Chromosome"/>
</dbReference>
<dbReference type="EMBL" id="CP024978">
    <property type="protein sequence ID" value="ATZ32754.1"/>
    <property type="molecule type" value="Genomic_DNA"/>
</dbReference>